<comment type="caution">
    <text evidence="1">The sequence shown here is derived from an EMBL/GenBank/DDBJ whole genome shotgun (WGS) entry which is preliminary data.</text>
</comment>
<proteinExistence type="predicted"/>
<accession>A0ABQ1GMN5</accession>
<dbReference type="EMBL" id="BMJA01000004">
    <property type="protein sequence ID" value="GGA46558.1"/>
    <property type="molecule type" value="Genomic_DNA"/>
</dbReference>
<dbReference type="Proteomes" id="UP000620046">
    <property type="component" value="Unassembled WGS sequence"/>
</dbReference>
<evidence type="ECO:0008006" key="3">
    <source>
        <dbReference type="Google" id="ProtNLM"/>
    </source>
</evidence>
<name>A0ABQ1GMN5_9GAMM</name>
<evidence type="ECO:0000313" key="2">
    <source>
        <dbReference type="Proteomes" id="UP000620046"/>
    </source>
</evidence>
<protein>
    <recommendedName>
        <fullName evidence="3">NurA domain-containing protein</fullName>
    </recommendedName>
</protein>
<sequence length="463" mass="50843">MPYKGEVAGKGGHSDFVRNPDVQAFLAECDYMRQPSDAEAGAMASTFSVAPAGDPSLLPKYVVASDASKSDTPINDRLPSTQVGFIKVSQILVSMDSYAELIDPQSRFVDPFKAAEMHRNAAAITFTLPGSNVRYLGAKSVKDGFRRAVFRQLNADRSNGGGSRLVLSDVLVNVNDGRVSVGRSSSRAGQCPSCSAEHDFTFTISEQEKVCPSCNEPVFVTDWLRLHEDVSDFGNNTSAMTRMMNAIEHLLLAALIQQIFLADPRALSKMAFVMDGPLAIFGQPAKLHARIMALLYGVNTRLAELKLDPLLIVGLQKTGEVMDHANLLSRFLPNGVFRVLDDAYRYKYIKGSDSPADNFGFETYYGQDFLFKTEKGRIFNFALPYPFSDKSGDQKKFADAKAQISNYGSLISRACDLIRHFELDLYESAIVPVALAHRHASISIMPGGKVLDIITKTGLQRRP</sequence>
<reference evidence="2" key="1">
    <citation type="journal article" date="2019" name="Int. J. Syst. Evol. Microbiol.">
        <title>The Global Catalogue of Microorganisms (GCM) 10K type strain sequencing project: providing services to taxonomists for standard genome sequencing and annotation.</title>
        <authorList>
            <consortium name="The Broad Institute Genomics Platform"/>
            <consortium name="The Broad Institute Genome Sequencing Center for Infectious Disease"/>
            <person name="Wu L."/>
            <person name="Ma J."/>
        </authorList>
    </citation>
    <scope>NUCLEOTIDE SEQUENCE [LARGE SCALE GENOMIC DNA]</scope>
    <source>
        <strain evidence="2">CGMCC 1.15439</strain>
    </source>
</reference>
<keyword evidence="2" id="KW-1185">Reference proteome</keyword>
<gene>
    <name evidence="1" type="ORF">GCM10010981_39630</name>
</gene>
<dbReference type="RefSeq" id="WP_188797027.1">
    <property type="nucleotide sequence ID" value="NZ_BMJA01000004.1"/>
</dbReference>
<evidence type="ECO:0000313" key="1">
    <source>
        <dbReference type="EMBL" id="GGA46558.1"/>
    </source>
</evidence>
<organism evidence="1 2">
    <name type="scientific">Dyella nitratireducens</name>
    <dbReference type="NCBI Taxonomy" id="1849580"/>
    <lineage>
        <taxon>Bacteria</taxon>
        <taxon>Pseudomonadati</taxon>
        <taxon>Pseudomonadota</taxon>
        <taxon>Gammaproteobacteria</taxon>
        <taxon>Lysobacterales</taxon>
        <taxon>Rhodanobacteraceae</taxon>
        <taxon>Dyella</taxon>
    </lineage>
</organism>